<gene>
    <name evidence="1" type="ORF">RhiirA4_489467</name>
</gene>
<dbReference type="AlphaFoldDB" id="A0A2I1HUU7"/>
<protein>
    <submittedName>
        <fullName evidence="1">Uncharacterized protein</fullName>
    </submittedName>
</protein>
<keyword evidence="2" id="KW-1185">Reference proteome</keyword>
<sequence length="88" mass="10421">MFKNCAFKQITHHLVINEIVESNLIPQFRPYSSNRIPSKEEVEEFDANNKKIEERLAKKDKTKRVEIEKLGRTKEDKGRARNHVIMLN</sequence>
<evidence type="ECO:0000313" key="2">
    <source>
        <dbReference type="Proteomes" id="UP000234323"/>
    </source>
</evidence>
<organism evidence="1 2">
    <name type="scientific">Rhizophagus irregularis</name>
    <dbReference type="NCBI Taxonomy" id="588596"/>
    <lineage>
        <taxon>Eukaryota</taxon>
        <taxon>Fungi</taxon>
        <taxon>Fungi incertae sedis</taxon>
        <taxon>Mucoromycota</taxon>
        <taxon>Glomeromycotina</taxon>
        <taxon>Glomeromycetes</taxon>
        <taxon>Glomerales</taxon>
        <taxon>Glomeraceae</taxon>
        <taxon>Rhizophagus</taxon>
    </lineage>
</organism>
<accession>A0A2I1HUU7</accession>
<dbReference type="Proteomes" id="UP000234323">
    <property type="component" value="Unassembled WGS sequence"/>
</dbReference>
<dbReference type="EMBL" id="LLXI01007599">
    <property type="protein sequence ID" value="PKY62639.1"/>
    <property type="molecule type" value="Genomic_DNA"/>
</dbReference>
<name>A0A2I1HUU7_9GLOM</name>
<proteinExistence type="predicted"/>
<reference evidence="1 2" key="1">
    <citation type="submission" date="2015-10" db="EMBL/GenBank/DDBJ databases">
        <title>Genome analyses suggest a sexual origin of heterokaryosis in a supposedly ancient asexual fungus.</title>
        <authorList>
            <person name="Ropars J."/>
            <person name="Sedzielewska K."/>
            <person name="Noel J."/>
            <person name="Charron P."/>
            <person name="Farinelli L."/>
            <person name="Marton T."/>
            <person name="Kruger M."/>
            <person name="Pelin A."/>
            <person name="Brachmann A."/>
            <person name="Corradi N."/>
        </authorList>
    </citation>
    <scope>NUCLEOTIDE SEQUENCE [LARGE SCALE GENOMIC DNA]</scope>
    <source>
        <strain evidence="1 2">A4</strain>
    </source>
</reference>
<evidence type="ECO:0000313" key="1">
    <source>
        <dbReference type="EMBL" id="PKY62639.1"/>
    </source>
</evidence>
<comment type="caution">
    <text evidence="1">The sequence shown here is derived from an EMBL/GenBank/DDBJ whole genome shotgun (WGS) entry which is preliminary data.</text>
</comment>